<dbReference type="Proteomes" id="UP000077623">
    <property type="component" value="Unassembled WGS sequence"/>
</dbReference>
<dbReference type="AlphaFoldDB" id="A0A1A9QC90"/>
<dbReference type="RefSeq" id="WP_187150584.1">
    <property type="nucleotide sequence ID" value="NZ_LWUJ01000013.1"/>
</dbReference>
<reference evidence="2" key="1">
    <citation type="submission" date="2016-04" db="EMBL/GenBank/DDBJ databases">
        <authorList>
            <person name="Quiroz-Castaneda R.E."/>
            <person name="Martinez-Ocampo F."/>
        </authorList>
    </citation>
    <scope>NUCLEOTIDE SEQUENCE [LARGE SCALE GENOMIC DNA]</scope>
    <source>
        <strain evidence="2">INIFAP01</strain>
    </source>
</reference>
<protein>
    <submittedName>
        <fullName evidence="1">Uncharacterized protein</fullName>
    </submittedName>
</protein>
<accession>A0A1A9QC90</accession>
<comment type="caution">
    <text evidence="1">The sequence shown here is derived from an EMBL/GenBank/DDBJ whole genome shotgun (WGS) entry which is preliminary data.</text>
</comment>
<sequence length="125" mass="14416">MSYLSKIVIPCILGVGSASLIGSNWAFKREKLIKIENEEINSGIWDEKINILKNKFENSPKRSQLEIDLSGRNPASFNLNAERTDFADRERAKEKLKAWCKKPVDHEELYDELCKKSQKKGWLFG</sequence>
<keyword evidence="2" id="KW-1185">Reference proteome</keyword>
<name>A0A1A9QC90_9MOLU</name>
<evidence type="ECO:0000313" key="1">
    <source>
        <dbReference type="EMBL" id="OAL09858.1"/>
    </source>
</evidence>
<dbReference type="EMBL" id="LWUJ01000013">
    <property type="protein sequence ID" value="OAL09858.1"/>
    <property type="molecule type" value="Genomic_DNA"/>
</dbReference>
<organism evidence="1 2">
    <name type="scientific">Candidatus Mycoplasma haematobovis</name>
    <dbReference type="NCBI Taxonomy" id="432608"/>
    <lineage>
        <taxon>Bacteria</taxon>
        <taxon>Bacillati</taxon>
        <taxon>Mycoplasmatota</taxon>
        <taxon>Mollicutes</taxon>
        <taxon>Mycoplasmataceae</taxon>
        <taxon>Mycoplasma</taxon>
    </lineage>
</organism>
<gene>
    <name evidence="1" type="ORF">A6V39_04740</name>
</gene>
<proteinExistence type="predicted"/>
<evidence type="ECO:0000313" key="2">
    <source>
        <dbReference type="Proteomes" id="UP000077623"/>
    </source>
</evidence>